<reference evidence="2" key="1">
    <citation type="submission" date="2023-03" db="UniProtKB">
        <authorList>
            <consortium name="EnsemblPlants"/>
        </authorList>
    </citation>
    <scope>IDENTIFICATION</scope>
</reference>
<protein>
    <submittedName>
        <fullName evidence="2">Uncharacterized protein</fullName>
    </submittedName>
</protein>
<keyword evidence="1" id="KW-1133">Transmembrane helix</keyword>
<organism evidence="2">
    <name type="scientific">Cucumis melo</name>
    <name type="common">Muskmelon</name>
    <dbReference type="NCBI Taxonomy" id="3656"/>
    <lineage>
        <taxon>Eukaryota</taxon>
        <taxon>Viridiplantae</taxon>
        <taxon>Streptophyta</taxon>
        <taxon>Embryophyta</taxon>
        <taxon>Tracheophyta</taxon>
        <taxon>Spermatophyta</taxon>
        <taxon>Magnoliopsida</taxon>
        <taxon>eudicotyledons</taxon>
        <taxon>Gunneridae</taxon>
        <taxon>Pentapetalae</taxon>
        <taxon>rosids</taxon>
        <taxon>fabids</taxon>
        <taxon>Cucurbitales</taxon>
        <taxon>Cucurbitaceae</taxon>
        <taxon>Benincaseae</taxon>
        <taxon>Cucumis</taxon>
    </lineage>
</organism>
<dbReference type="AlphaFoldDB" id="A0A9I9ECC9"/>
<sequence>KDTEDKILCYKRNEPTSQLSDANGFHSELTNDGESIEDNGEELDDFDGWEFKVAESVTPTVLVDVEYDLLILKEQKTELVGLKFIDSLFMQMENLNELNELTCFNLTGKMTSILFVVWISFLILQVVKIRLGRIPMKLWTESGMIVIVNVVGKPITLDLATKESRRLSYARVTIKSTPLMLIIISTGI</sequence>
<feature type="transmembrane region" description="Helical" evidence="1">
    <location>
        <begin position="110"/>
        <end position="127"/>
    </location>
</feature>
<evidence type="ECO:0000313" key="2">
    <source>
        <dbReference type="EnsemblPlants" id="MELO3C031824.2.1"/>
    </source>
</evidence>
<dbReference type="EnsemblPlants" id="MELO3C031824.2.1">
    <property type="protein sequence ID" value="MELO3C031824.2.1"/>
    <property type="gene ID" value="MELO3C031824.2"/>
</dbReference>
<proteinExistence type="predicted"/>
<keyword evidence="1" id="KW-0812">Transmembrane</keyword>
<name>A0A9I9ECC9_CUCME</name>
<evidence type="ECO:0000256" key="1">
    <source>
        <dbReference type="SAM" id="Phobius"/>
    </source>
</evidence>
<keyword evidence="1" id="KW-0472">Membrane</keyword>
<dbReference type="Gramene" id="MELO3C031824.2.1">
    <property type="protein sequence ID" value="MELO3C031824.2.1"/>
    <property type="gene ID" value="MELO3C031824.2"/>
</dbReference>
<accession>A0A9I9ECC9</accession>